<evidence type="ECO:0000313" key="2">
    <source>
        <dbReference type="EMBL" id="PNV64965.1"/>
    </source>
</evidence>
<evidence type="ECO:0000256" key="1">
    <source>
        <dbReference type="SAM" id="Phobius"/>
    </source>
</evidence>
<feature type="transmembrane region" description="Helical" evidence="1">
    <location>
        <begin position="103"/>
        <end position="134"/>
    </location>
</feature>
<keyword evidence="1" id="KW-0472">Membrane</keyword>
<sequence>MQDSVREVLAYLKTARELEIGLMKLDKLEKHSNWKILQLEGKAYPEFQPPNARIEQERADAKSKARAIGAVFGGIAGFVFEFVEEWRIVEASGSPLAWFGNLVVFGMAAATCAAIGAGIGALISWGVGAIVGVIRSNAKEAENKVAKEKWKAKVARARKADAEAVAEFRSSSLPICELRVLYERMLNEHYSDGPIYRKYQTLPAICQLYEYFDSGRFAKLADAYNQYELEVRLDRLIDNSEKALQVLCEIRDSQRLLYDALLDIRDSIDSVNKNIDKCFEALNGIAYSQEVSSICLQQTALATTLLSQIGFYKNRHELSLPFHMFEGALIGINARLLSQARRMK</sequence>
<feature type="transmembrane region" description="Helical" evidence="1">
    <location>
        <begin position="65"/>
        <end position="83"/>
    </location>
</feature>
<dbReference type="AlphaFoldDB" id="A0A2K2U3Q7"/>
<keyword evidence="3" id="KW-1185">Reference proteome</keyword>
<name>A0A2K2U3Q7_9ACTN</name>
<keyword evidence="1" id="KW-0812">Transmembrane</keyword>
<comment type="caution">
    <text evidence="2">The sequence shown here is derived from an EMBL/GenBank/DDBJ whole genome shotgun (WGS) entry which is preliminary data.</text>
</comment>
<keyword evidence="1" id="KW-1133">Transmembrane helix</keyword>
<gene>
    <name evidence="2" type="ORF">C2L80_09105</name>
</gene>
<dbReference type="RefSeq" id="WP_087195467.1">
    <property type="nucleotide sequence ID" value="NZ_PPEL01000056.1"/>
</dbReference>
<accession>A0A2K2U3Q7</accession>
<dbReference type="EMBL" id="PPEL01000056">
    <property type="protein sequence ID" value="PNV64965.1"/>
    <property type="molecule type" value="Genomic_DNA"/>
</dbReference>
<proteinExistence type="predicted"/>
<organism evidence="2 3">
    <name type="scientific">Rubneribacter badeniensis</name>
    <dbReference type="NCBI Taxonomy" id="2070688"/>
    <lineage>
        <taxon>Bacteria</taxon>
        <taxon>Bacillati</taxon>
        <taxon>Actinomycetota</taxon>
        <taxon>Coriobacteriia</taxon>
        <taxon>Eggerthellales</taxon>
        <taxon>Eggerthellaceae</taxon>
        <taxon>Rubneribacter</taxon>
    </lineage>
</organism>
<dbReference type="Proteomes" id="UP000236488">
    <property type="component" value="Unassembled WGS sequence"/>
</dbReference>
<protein>
    <submittedName>
        <fullName evidence="2">Uncharacterized protein</fullName>
    </submittedName>
</protein>
<reference evidence="2 3" key="1">
    <citation type="journal article" date="2018" name="Int. J. Syst. Evol. Microbiol.">
        <title>Rubneribacter badeniensis gen. nov., sp. nov. and Enteroscipio rubneri gen. nov., sp. nov., new members of the Eggerthellaceae isolated from human faeces.</title>
        <authorList>
            <person name="Danylec N."/>
            <person name="Gobl A."/>
            <person name="Stoll D.A."/>
            <person name="Hetzer B."/>
            <person name="Kulling S.E."/>
            <person name="Huch M."/>
        </authorList>
    </citation>
    <scope>NUCLEOTIDE SEQUENCE [LARGE SCALE GENOMIC DNA]</scope>
    <source>
        <strain evidence="2 3">ResAG-85</strain>
    </source>
</reference>
<evidence type="ECO:0000313" key="3">
    <source>
        <dbReference type="Proteomes" id="UP000236488"/>
    </source>
</evidence>